<dbReference type="RefSeq" id="WP_244273584.1">
    <property type="nucleotide sequence ID" value="NZ_CAXIQL010000026.1"/>
</dbReference>
<evidence type="ECO:0000256" key="1">
    <source>
        <dbReference type="ARBA" id="ARBA00023015"/>
    </source>
</evidence>
<organism evidence="7 8">
    <name type="scientific">Acidovorax soli</name>
    <dbReference type="NCBI Taxonomy" id="592050"/>
    <lineage>
        <taxon>Bacteria</taxon>
        <taxon>Pseudomonadati</taxon>
        <taxon>Pseudomonadota</taxon>
        <taxon>Betaproteobacteria</taxon>
        <taxon>Burkholderiales</taxon>
        <taxon>Comamonadaceae</taxon>
        <taxon>Acidovorax</taxon>
    </lineage>
</organism>
<feature type="domain" description="IclR-ED" evidence="6">
    <location>
        <begin position="88"/>
        <end position="272"/>
    </location>
</feature>
<dbReference type="InterPro" id="IPR005471">
    <property type="entry name" value="Tscrpt_reg_IclR_N"/>
</dbReference>
<evidence type="ECO:0000313" key="7">
    <source>
        <dbReference type="EMBL" id="SDZ73906.1"/>
    </source>
</evidence>
<protein>
    <submittedName>
        <fullName evidence="7">DNA-binding transcriptional regulator, IclR family</fullName>
    </submittedName>
</protein>
<dbReference type="Pfam" id="PF09339">
    <property type="entry name" value="HTH_IclR"/>
    <property type="match status" value="1"/>
</dbReference>
<dbReference type="AlphaFoldDB" id="A0A1H3VGL7"/>
<dbReference type="PANTHER" id="PTHR30136:SF33">
    <property type="entry name" value="TRANSCRIPTIONAL REGULATORY PROTEIN"/>
    <property type="match status" value="1"/>
</dbReference>
<dbReference type="SMART" id="SM00346">
    <property type="entry name" value="HTH_ICLR"/>
    <property type="match status" value="1"/>
</dbReference>
<dbReference type="PROSITE" id="PS51078">
    <property type="entry name" value="ICLR_ED"/>
    <property type="match status" value="1"/>
</dbReference>
<dbReference type="Gene3D" id="3.30.450.40">
    <property type="match status" value="1"/>
</dbReference>
<feature type="region of interest" description="Disordered" evidence="4">
    <location>
        <begin position="1"/>
        <end position="21"/>
    </location>
</feature>
<evidence type="ECO:0000259" key="5">
    <source>
        <dbReference type="PROSITE" id="PS51077"/>
    </source>
</evidence>
<dbReference type="InterPro" id="IPR036390">
    <property type="entry name" value="WH_DNA-bd_sf"/>
</dbReference>
<dbReference type="Pfam" id="PF01614">
    <property type="entry name" value="IclR_C"/>
    <property type="match status" value="1"/>
</dbReference>
<dbReference type="GO" id="GO:0003700">
    <property type="term" value="F:DNA-binding transcription factor activity"/>
    <property type="evidence" value="ECO:0007669"/>
    <property type="project" value="TreeGrafter"/>
</dbReference>
<dbReference type="InterPro" id="IPR029016">
    <property type="entry name" value="GAF-like_dom_sf"/>
</dbReference>
<dbReference type="Proteomes" id="UP000199002">
    <property type="component" value="Unassembled WGS sequence"/>
</dbReference>
<keyword evidence="3" id="KW-0804">Transcription</keyword>
<dbReference type="SUPFAM" id="SSF46785">
    <property type="entry name" value="Winged helix' DNA-binding domain"/>
    <property type="match status" value="1"/>
</dbReference>
<evidence type="ECO:0000256" key="2">
    <source>
        <dbReference type="ARBA" id="ARBA00023125"/>
    </source>
</evidence>
<keyword evidence="2 7" id="KW-0238">DNA-binding</keyword>
<dbReference type="InterPro" id="IPR036388">
    <property type="entry name" value="WH-like_DNA-bd_sf"/>
</dbReference>
<evidence type="ECO:0000259" key="6">
    <source>
        <dbReference type="PROSITE" id="PS51078"/>
    </source>
</evidence>
<accession>A0A1H3VGL7</accession>
<gene>
    <name evidence="7" type="ORF">SAMN05421875_101134</name>
</gene>
<feature type="domain" description="HTH iclR-type" evidence="5">
    <location>
        <begin position="25"/>
        <end position="87"/>
    </location>
</feature>
<dbReference type="GO" id="GO:0045892">
    <property type="term" value="P:negative regulation of DNA-templated transcription"/>
    <property type="evidence" value="ECO:0007669"/>
    <property type="project" value="TreeGrafter"/>
</dbReference>
<dbReference type="STRING" id="592050.SAMN05421875_101134"/>
<proteinExistence type="predicted"/>
<dbReference type="InterPro" id="IPR050707">
    <property type="entry name" value="HTH_MetabolicPath_Reg"/>
</dbReference>
<keyword evidence="8" id="KW-1185">Reference proteome</keyword>
<dbReference type="PROSITE" id="PS51077">
    <property type="entry name" value="HTH_ICLR"/>
    <property type="match status" value="1"/>
</dbReference>
<keyword evidence="1" id="KW-0805">Transcription regulation</keyword>
<evidence type="ECO:0000256" key="3">
    <source>
        <dbReference type="ARBA" id="ARBA00023163"/>
    </source>
</evidence>
<name>A0A1H3VGL7_9BURK</name>
<dbReference type="GeneID" id="34234414"/>
<dbReference type="SUPFAM" id="SSF55781">
    <property type="entry name" value="GAF domain-like"/>
    <property type="match status" value="1"/>
</dbReference>
<dbReference type="EMBL" id="FNQJ01000001">
    <property type="protein sequence ID" value="SDZ73906.1"/>
    <property type="molecule type" value="Genomic_DNA"/>
</dbReference>
<dbReference type="InterPro" id="IPR014757">
    <property type="entry name" value="Tscrpt_reg_IclR_C"/>
</dbReference>
<evidence type="ECO:0000313" key="8">
    <source>
        <dbReference type="Proteomes" id="UP000199002"/>
    </source>
</evidence>
<dbReference type="PANTHER" id="PTHR30136">
    <property type="entry name" value="HELIX-TURN-HELIX TRANSCRIPTIONAL REGULATOR, ICLR FAMILY"/>
    <property type="match status" value="1"/>
</dbReference>
<reference evidence="8" key="1">
    <citation type="submission" date="2016-10" db="EMBL/GenBank/DDBJ databases">
        <authorList>
            <person name="Varghese N."/>
            <person name="Submissions S."/>
        </authorList>
    </citation>
    <scope>NUCLEOTIDE SEQUENCE [LARGE SCALE GENOMIC DNA]</scope>
    <source>
        <strain evidence="8">DSM 25157</strain>
    </source>
</reference>
<dbReference type="GO" id="GO:0003677">
    <property type="term" value="F:DNA binding"/>
    <property type="evidence" value="ECO:0007669"/>
    <property type="project" value="UniProtKB-KW"/>
</dbReference>
<sequence length="274" mass="29745">MTLVEKPAGGSPRRSGPPKEDRHFVTALARGLEVLHAFKSGEERLGNHELAERCSLPKSTITRLTYTLTKLGYLHHIAESGRYRLGLMALTLGGTTLSRLDVKEVSNPFLQQLANETDTMVALATRDDLSMFYIENCRSETAILTLMLGIGSHIPLGTTAAGRGYLAGAPEGARQTLEARLQAIDPVGWPRVEKGIRQAMTDLAEFGCVRSFGDWRREIHGIAVPVRLGSGLPLMVVNAAAAASSISAETFMDEVRPRLIATVRGIEAQFHAKS</sequence>
<dbReference type="Gene3D" id="1.10.10.10">
    <property type="entry name" value="Winged helix-like DNA-binding domain superfamily/Winged helix DNA-binding domain"/>
    <property type="match status" value="1"/>
</dbReference>
<evidence type="ECO:0000256" key="4">
    <source>
        <dbReference type="SAM" id="MobiDB-lite"/>
    </source>
</evidence>